<feature type="transmembrane region" description="Helical" evidence="9">
    <location>
        <begin position="195"/>
        <end position="214"/>
    </location>
</feature>
<dbReference type="GO" id="GO:0005345">
    <property type="term" value="F:purine nucleobase transmembrane transporter activity"/>
    <property type="evidence" value="ECO:0007669"/>
    <property type="project" value="TreeGrafter"/>
</dbReference>
<evidence type="ECO:0000256" key="1">
    <source>
        <dbReference type="ARBA" id="ARBA00004651"/>
    </source>
</evidence>
<keyword evidence="11" id="KW-1185">Reference proteome</keyword>
<evidence type="ECO:0000256" key="7">
    <source>
        <dbReference type="ARBA" id="ARBA00023136"/>
    </source>
</evidence>
<dbReference type="PANTHER" id="PTHR43337">
    <property type="entry name" value="XANTHINE/URACIL PERMEASE C887.17-RELATED"/>
    <property type="match status" value="1"/>
</dbReference>
<dbReference type="PIRSF" id="PIRSF005353">
    <property type="entry name" value="PbuG"/>
    <property type="match status" value="1"/>
</dbReference>
<feature type="transmembrane region" description="Helical" evidence="9">
    <location>
        <begin position="391"/>
        <end position="415"/>
    </location>
</feature>
<feature type="transmembrane region" description="Helical" evidence="9">
    <location>
        <begin position="98"/>
        <end position="120"/>
    </location>
</feature>
<sequence>MEKFFKLEENKTTVKKELIGGITTFLTMAYIIIVNANILSSTGMDKGAIVTVTCITAGLTTIFMGTFANLPFALASGMGLNAYFATICMPIAEGGLGITWQIALGAVFVEGIIFILLSLFKFREQIANCIPKNMKIATTVGIGLFIAFIGLKGCRFIVASKGTMIAMGSVVSAPVIIAFIGILTIVLCHHFNVRGGVLVGIVISTALAWIYALINPELATSYGIYLPGGVFAFADPMPIVGKMDLSALKNPALIGNFVVVLFSFLFVDFFDTIGTLVGVSSKANMLDKDGNVRNGGKALLVDAVGTTFGAFMGTSTVTTYVESASGVAEGARTGLAAVVTGVLFLASMVLSPIFIAIPECATAPALIMVGFYMVQNVTKLEMDDFSEAVPAFLTLALMPLTSSIGDGLTIGLFVYAVLNGITNIIKRVQGKERKKVSVFIYIIAVLLLLKFIFL</sequence>
<dbReference type="Proteomes" id="UP000183952">
    <property type="component" value="Unassembled WGS sequence"/>
</dbReference>
<dbReference type="RefSeq" id="WP_072901160.1">
    <property type="nucleotide sequence ID" value="NZ_FRAD01000003.1"/>
</dbReference>
<dbReference type="AlphaFoldDB" id="A0A1M6JBC3"/>
<keyword evidence="4 8" id="KW-1003">Cell membrane</keyword>
<feature type="transmembrane region" description="Helical" evidence="9">
    <location>
        <begin position="436"/>
        <end position="453"/>
    </location>
</feature>
<comment type="similarity">
    <text evidence="2 8">Belongs to the nucleobase:cation symporter-2 (NCS2) (TC 2.A.40) family. Azg-like subfamily.</text>
</comment>
<dbReference type="InterPro" id="IPR006043">
    <property type="entry name" value="NCS2"/>
</dbReference>
<feature type="transmembrane region" description="Helical" evidence="9">
    <location>
        <begin position="299"/>
        <end position="321"/>
    </location>
</feature>
<feature type="transmembrane region" description="Helical" evidence="9">
    <location>
        <begin position="220"/>
        <end position="241"/>
    </location>
</feature>
<reference evidence="10 11" key="1">
    <citation type="submission" date="2016-11" db="EMBL/GenBank/DDBJ databases">
        <authorList>
            <person name="Jaros S."/>
            <person name="Januszkiewicz K."/>
            <person name="Wedrychowicz H."/>
        </authorList>
    </citation>
    <scope>NUCLEOTIDE SEQUENCE [LARGE SCALE GENOMIC DNA]</scope>
    <source>
        <strain evidence="10 11">DSM 3090</strain>
    </source>
</reference>
<feature type="transmembrane region" description="Helical" evidence="9">
    <location>
        <begin position="253"/>
        <end position="279"/>
    </location>
</feature>
<protein>
    <submittedName>
        <fullName evidence="10">Putative MFS transporter, AGZA family, xanthine/uracil permease</fullName>
    </submittedName>
</protein>
<evidence type="ECO:0000256" key="9">
    <source>
        <dbReference type="SAM" id="Phobius"/>
    </source>
</evidence>
<feature type="transmembrane region" description="Helical" evidence="9">
    <location>
        <begin position="47"/>
        <end position="65"/>
    </location>
</feature>
<dbReference type="PANTHER" id="PTHR43337:SF1">
    <property type="entry name" value="XANTHINE_URACIL PERMEASE C887.17-RELATED"/>
    <property type="match status" value="1"/>
</dbReference>
<evidence type="ECO:0000313" key="10">
    <source>
        <dbReference type="EMBL" id="SHJ43932.1"/>
    </source>
</evidence>
<evidence type="ECO:0000256" key="5">
    <source>
        <dbReference type="ARBA" id="ARBA00022692"/>
    </source>
</evidence>
<dbReference type="GO" id="GO:0005886">
    <property type="term" value="C:plasma membrane"/>
    <property type="evidence" value="ECO:0007669"/>
    <property type="project" value="UniProtKB-SubCell"/>
</dbReference>
<keyword evidence="3 8" id="KW-0813">Transport</keyword>
<feature type="transmembrane region" description="Helical" evidence="9">
    <location>
        <begin position="164"/>
        <end position="188"/>
    </location>
</feature>
<keyword evidence="7 8" id="KW-0472">Membrane</keyword>
<evidence type="ECO:0000256" key="6">
    <source>
        <dbReference type="ARBA" id="ARBA00022989"/>
    </source>
</evidence>
<feature type="transmembrane region" description="Helical" evidence="9">
    <location>
        <begin position="21"/>
        <end position="41"/>
    </location>
</feature>
<dbReference type="Pfam" id="PF00860">
    <property type="entry name" value="Xan_ur_permease"/>
    <property type="match status" value="1"/>
</dbReference>
<dbReference type="EMBL" id="FRAD01000003">
    <property type="protein sequence ID" value="SHJ43932.1"/>
    <property type="molecule type" value="Genomic_DNA"/>
</dbReference>
<keyword evidence="6 8" id="KW-1133">Transmembrane helix</keyword>
<evidence type="ECO:0000256" key="2">
    <source>
        <dbReference type="ARBA" id="ARBA00005697"/>
    </source>
</evidence>
<organism evidence="10 11">
    <name type="scientific">Hathewaya proteolytica DSM 3090</name>
    <dbReference type="NCBI Taxonomy" id="1121331"/>
    <lineage>
        <taxon>Bacteria</taxon>
        <taxon>Bacillati</taxon>
        <taxon>Bacillota</taxon>
        <taxon>Clostridia</taxon>
        <taxon>Eubacteriales</taxon>
        <taxon>Clostridiaceae</taxon>
        <taxon>Hathewaya</taxon>
    </lineage>
</organism>
<gene>
    <name evidence="10" type="ORF">SAMN02745248_00119</name>
</gene>
<dbReference type="InterPro" id="IPR026033">
    <property type="entry name" value="Azg-like_bact_archaea"/>
</dbReference>
<accession>A0A1M6JBC3</accession>
<evidence type="ECO:0000313" key="11">
    <source>
        <dbReference type="Proteomes" id="UP000183952"/>
    </source>
</evidence>
<keyword evidence="5 8" id="KW-0812">Transmembrane</keyword>
<evidence type="ECO:0000256" key="4">
    <source>
        <dbReference type="ARBA" id="ARBA00022475"/>
    </source>
</evidence>
<dbReference type="STRING" id="1121331.SAMN02745248_00119"/>
<dbReference type="OrthoDB" id="9808458at2"/>
<proteinExistence type="inferred from homology"/>
<name>A0A1M6JBC3_9CLOT</name>
<evidence type="ECO:0000256" key="3">
    <source>
        <dbReference type="ARBA" id="ARBA00022448"/>
    </source>
</evidence>
<evidence type="ECO:0000256" key="8">
    <source>
        <dbReference type="PIRNR" id="PIRNR005353"/>
    </source>
</evidence>
<dbReference type="InterPro" id="IPR045018">
    <property type="entry name" value="Azg-like"/>
</dbReference>
<comment type="subcellular location">
    <subcellularLocation>
        <location evidence="1 8">Cell membrane</location>
        <topology evidence="1 8">Multi-pass membrane protein</topology>
    </subcellularLocation>
</comment>
<feature type="transmembrane region" description="Helical" evidence="9">
    <location>
        <begin position="140"/>
        <end position="158"/>
    </location>
</feature>
<feature type="transmembrane region" description="Helical" evidence="9">
    <location>
        <begin position="333"/>
        <end position="357"/>
    </location>
</feature>